<evidence type="ECO:0000259" key="19">
    <source>
        <dbReference type="Pfam" id="PF04566"/>
    </source>
</evidence>
<feature type="domain" description="RNA polymerase Rpb2" evidence="19">
    <location>
        <begin position="700"/>
        <end position="761"/>
    </location>
</feature>
<dbReference type="Pfam" id="PF04560">
    <property type="entry name" value="RNA_pol_Rpb2_7"/>
    <property type="match status" value="1"/>
</dbReference>
<dbReference type="InterPro" id="IPR007645">
    <property type="entry name" value="RNA_pol_Rpb2_3"/>
</dbReference>
<keyword evidence="9 12" id="KW-0804">Transcription</keyword>
<dbReference type="Gene3D" id="3.90.1070.20">
    <property type="match status" value="1"/>
</dbReference>
<dbReference type="Pfam" id="PF00562">
    <property type="entry name" value="RNA_pol_Rpb2_6"/>
    <property type="match status" value="1"/>
</dbReference>
<dbReference type="CDD" id="cd00653">
    <property type="entry name" value="RNA_pol_B_RPB2"/>
    <property type="match status" value="1"/>
</dbReference>
<dbReference type="GO" id="GO:0006383">
    <property type="term" value="P:transcription by RNA polymerase III"/>
    <property type="evidence" value="ECO:0007669"/>
    <property type="project" value="UniProtKB-ARBA"/>
</dbReference>
<evidence type="ECO:0000256" key="13">
    <source>
        <dbReference type="SAM" id="MobiDB-lite"/>
    </source>
</evidence>
<dbReference type="InterPro" id="IPR007641">
    <property type="entry name" value="RNA_pol_Rpb2_7"/>
</dbReference>
<comment type="subcellular location">
    <subcellularLocation>
        <location evidence="1">Nucleus</location>
    </subcellularLocation>
</comment>
<evidence type="ECO:0000256" key="1">
    <source>
        <dbReference type="ARBA" id="ARBA00004123"/>
    </source>
</evidence>
<dbReference type="InterPro" id="IPR007120">
    <property type="entry name" value="DNA-dir_RNAP_su2_dom"/>
</dbReference>
<keyword evidence="7" id="KW-0863">Zinc-finger</keyword>
<dbReference type="GO" id="GO:0000428">
    <property type="term" value="C:DNA-directed RNA polymerase complex"/>
    <property type="evidence" value="ECO:0007669"/>
    <property type="project" value="UniProtKB-KW"/>
</dbReference>
<feature type="region of interest" description="Disordered" evidence="13">
    <location>
        <begin position="1"/>
        <end position="58"/>
    </location>
</feature>
<dbReference type="FunFam" id="3.90.1100.10:FF:000042">
    <property type="entry name" value="DNA-directed RNA polymerase subunit beta"/>
    <property type="match status" value="1"/>
</dbReference>
<protein>
    <recommendedName>
        <fullName evidence="12">DNA-directed RNA polymerase subunit beta</fullName>
        <ecNumber evidence="12">2.7.7.6</ecNumber>
    </recommendedName>
</protein>
<evidence type="ECO:0000313" key="22">
    <source>
        <dbReference type="Proteomes" id="UP001530400"/>
    </source>
</evidence>
<dbReference type="PROSITE" id="PS01166">
    <property type="entry name" value="RNA_POL_BETA"/>
    <property type="match status" value="1"/>
</dbReference>
<dbReference type="Pfam" id="PF04565">
    <property type="entry name" value="RNA_pol_Rpb2_3"/>
    <property type="match status" value="1"/>
</dbReference>
<dbReference type="GO" id="GO:0005634">
    <property type="term" value="C:nucleus"/>
    <property type="evidence" value="ECO:0007669"/>
    <property type="project" value="UniProtKB-SubCell"/>
</dbReference>
<evidence type="ECO:0000259" key="16">
    <source>
        <dbReference type="Pfam" id="PF04561"/>
    </source>
</evidence>
<keyword evidence="10" id="KW-0539">Nucleus</keyword>
<gene>
    <name evidence="21" type="ORF">ACHAWO_013015</name>
</gene>
<dbReference type="InterPro" id="IPR014724">
    <property type="entry name" value="RNA_pol_RPB2_OB-fold"/>
</dbReference>
<dbReference type="InterPro" id="IPR007644">
    <property type="entry name" value="RNA_pol_bsu_protrusion"/>
</dbReference>
<comment type="caution">
    <text evidence="21">The sequence shown here is derived from an EMBL/GenBank/DDBJ whole genome shotgun (WGS) entry which is preliminary data.</text>
</comment>
<dbReference type="Gene3D" id="3.90.1110.10">
    <property type="entry name" value="RNA polymerase Rpb2, domain 2"/>
    <property type="match status" value="1"/>
</dbReference>
<feature type="domain" description="RNA polymerase beta subunit protrusion" evidence="17">
    <location>
        <begin position="185"/>
        <end position="565"/>
    </location>
</feature>
<keyword evidence="3 12" id="KW-0240">DNA-directed RNA polymerase</keyword>
<dbReference type="GO" id="GO:0008270">
    <property type="term" value="F:zinc ion binding"/>
    <property type="evidence" value="ECO:0007669"/>
    <property type="project" value="UniProtKB-KW"/>
</dbReference>
<dbReference type="Gene3D" id="2.40.50.150">
    <property type="match status" value="1"/>
</dbReference>
<evidence type="ECO:0000259" key="18">
    <source>
        <dbReference type="Pfam" id="PF04565"/>
    </source>
</evidence>
<evidence type="ECO:0000256" key="2">
    <source>
        <dbReference type="ARBA" id="ARBA00006835"/>
    </source>
</evidence>
<keyword evidence="8" id="KW-0862">Zinc</keyword>
<comment type="catalytic activity">
    <reaction evidence="12">
        <text>RNA(n) + a ribonucleoside 5'-triphosphate = RNA(n+1) + diphosphate</text>
        <dbReference type="Rhea" id="RHEA:21248"/>
        <dbReference type="Rhea" id="RHEA-COMP:14527"/>
        <dbReference type="Rhea" id="RHEA-COMP:17342"/>
        <dbReference type="ChEBI" id="CHEBI:33019"/>
        <dbReference type="ChEBI" id="CHEBI:61557"/>
        <dbReference type="ChEBI" id="CHEBI:140395"/>
        <dbReference type="EC" id="2.7.7.6"/>
    </reaction>
</comment>
<evidence type="ECO:0000256" key="7">
    <source>
        <dbReference type="ARBA" id="ARBA00022771"/>
    </source>
</evidence>
<feature type="domain" description="DNA-directed RNA polymerase subunit 2 hybrid-binding" evidence="14">
    <location>
        <begin position="849"/>
        <end position="1229"/>
    </location>
</feature>
<dbReference type="Pfam" id="PF04566">
    <property type="entry name" value="RNA_pol_Rpb2_4"/>
    <property type="match status" value="1"/>
</dbReference>
<evidence type="ECO:0000259" key="14">
    <source>
        <dbReference type="Pfam" id="PF00562"/>
    </source>
</evidence>
<dbReference type="EC" id="2.7.7.6" evidence="12"/>
<evidence type="ECO:0000256" key="10">
    <source>
        <dbReference type="ARBA" id="ARBA00023242"/>
    </source>
</evidence>
<dbReference type="GO" id="GO:0003899">
    <property type="term" value="F:DNA-directed RNA polymerase activity"/>
    <property type="evidence" value="ECO:0007669"/>
    <property type="project" value="UniProtKB-EC"/>
</dbReference>
<evidence type="ECO:0000259" key="17">
    <source>
        <dbReference type="Pfam" id="PF04563"/>
    </source>
</evidence>
<dbReference type="FunFam" id="3.90.1070.20:FF:000002">
    <property type="entry name" value="DNA-directed RNA polymerase subunit beta"/>
    <property type="match status" value="1"/>
</dbReference>
<keyword evidence="5 12" id="KW-0548">Nucleotidyltransferase</keyword>
<dbReference type="Gene3D" id="2.40.270.10">
    <property type="entry name" value="DNA-directed RNA polymerase, subunit 2, domain 6"/>
    <property type="match status" value="1"/>
</dbReference>
<dbReference type="InterPro" id="IPR037034">
    <property type="entry name" value="RNA_pol_Rpb2_2_sf"/>
</dbReference>
<dbReference type="Pfam" id="PF04561">
    <property type="entry name" value="RNA_pol_Rpb2_2"/>
    <property type="match status" value="1"/>
</dbReference>
<evidence type="ECO:0000256" key="5">
    <source>
        <dbReference type="ARBA" id="ARBA00022695"/>
    </source>
</evidence>
<accession>A0ABD3PTG5</accession>
<keyword evidence="6" id="KW-0479">Metal-binding</keyword>
<dbReference type="FunFam" id="3.90.1110.10:FF:000006">
    <property type="entry name" value="DNA-directed RNA polymerase subunit beta"/>
    <property type="match status" value="1"/>
</dbReference>
<name>A0ABD3PTG5_9STRA</name>
<evidence type="ECO:0000256" key="11">
    <source>
        <dbReference type="RuleBase" id="RU000434"/>
    </source>
</evidence>
<feature type="domain" description="RNA polymerase Rpb2" evidence="15">
    <location>
        <begin position="1231"/>
        <end position="1315"/>
    </location>
</feature>
<dbReference type="SUPFAM" id="SSF64484">
    <property type="entry name" value="beta and beta-prime subunits of DNA dependent RNA-polymerase"/>
    <property type="match status" value="1"/>
</dbReference>
<evidence type="ECO:0000259" key="15">
    <source>
        <dbReference type="Pfam" id="PF04560"/>
    </source>
</evidence>
<feature type="domain" description="RNA polymerase Rpb2" evidence="20">
    <location>
        <begin position="785"/>
        <end position="842"/>
    </location>
</feature>
<dbReference type="PANTHER" id="PTHR20856">
    <property type="entry name" value="DNA-DIRECTED RNA POLYMERASE I SUBUNIT 2"/>
    <property type="match status" value="1"/>
</dbReference>
<dbReference type="InterPro" id="IPR015712">
    <property type="entry name" value="DNA-dir_RNA_pol_su2"/>
</dbReference>
<evidence type="ECO:0000256" key="9">
    <source>
        <dbReference type="ARBA" id="ARBA00023163"/>
    </source>
</evidence>
<evidence type="ECO:0000256" key="4">
    <source>
        <dbReference type="ARBA" id="ARBA00022679"/>
    </source>
</evidence>
<feature type="domain" description="RNA polymerase Rpb2" evidence="16">
    <location>
        <begin position="335"/>
        <end position="523"/>
    </location>
</feature>
<keyword evidence="22" id="KW-1185">Reference proteome</keyword>
<dbReference type="Gene3D" id="3.90.1100.10">
    <property type="match status" value="1"/>
</dbReference>
<evidence type="ECO:0000256" key="8">
    <source>
        <dbReference type="ARBA" id="ARBA00022833"/>
    </source>
</evidence>
<comment type="function">
    <text evidence="12">DNA-dependent RNA polymerase catalyzes the transcription of DNA into RNA using the four ribonucleoside triphosphates as substrates.</text>
</comment>
<dbReference type="FunFam" id="2.40.270.10:FF:000006">
    <property type="entry name" value="DNA-directed RNA polymerase subunit beta"/>
    <property type="match status" value="1"/>
</dbReference>
<dbReference type="EMBL" id="JALLPJ020000473">
    <property type="protein sequence ID" value="KAL3791062.1"/>
    <property type="molecule type" value="Genomic_DNA"/>
</dbReference>
<dbReference type="InterPro" id="IPR007121">
    <property type="entry name" value="RNA_pol_bsu_CS"/>
</dbReference>
<organism evidence="21 22">
    <name type="scientific">Cyclotella atomus</name>
    <dbReference type="NCBI Taxonomy" id="382360"/>
    <lineage>
        <taxon>Eukaryota</taxon>
        <taxon>Sar</taxon>
        <taxon>Stramenopiles</taxon>
        <taxon>Ochrophyta</taxon>
        <taxon>Bacillariophyta</taxon>
        <taxon>Coscinodiscophyceae</taxon>
        <taxon>Thalassiosirophycidae</taxon>
        <taxon>Stephanodiscales</taxon>
        <taxon>Stephanodiscaceae</taxon>
        <taxon>Cyclotella</taxon>
    </lineage>
</organism>
<dbReference type="FunFam" id="3.90.1800.10:FF:000003">
    <property type="entry name" value="DNA-directed RNA polymerase subunit beta"/>
    <property type="match status" value="1"/>
</dbReference>
<dbReference type="InterPro" id="IPR007647">
    <property type="entry name" value="RNA_pol_Rpb2_5"/>
</dbReference>
<dbReference type="InterPro" id="IPR007642">
    <property type="entry name" value="RNA_pol_Rpb2_2"/>
</dbReference>
<reference evidence="21 22" key="1">
    <citation type="submission" date="2024-10" db="EMBL/GenBank/DDBJ databases">
        <title>Updated reference genomes for cyclostephanoid diatoms.</title>
        <authorList>
            <person name="Roberts W.R."/>
            <person name="Alverson A.J."/>
        </authorList>
    </citation>
    <scope>NUCLEOTIDE SEQUENCE [LARGE SCALE GENOMIC DNA]</scope>
    <source>
        <strain evidence="21 22">AJA010-31</strain>
    </source>
</reference>
<dbReference type="Gene3D" id="3.90.1800.10">
    <property type="entry name" value="RNA polymerase alpha subunit dimerisation domain"/>
    <property type="match status" value="1"/>
</dbReference>
<evidence type="ECO:0000256" key="3">
    <source>
        <dbReference type="ARBA" id="ARBA00022478"/>
    </source>
</evidence>
<proteinExistence type="inferred from homology"/>
<dbReference type="FunFam" id="3.90.1100.10:FF:000014">
    <property type="entry name" value="DNA-directed RNA polymerase subunit beta"/>
    <property type="match status" value="1"/>
</dbReference>
<sequence length="1319" mass="147507">MPPKGKKTPKLEPGLPHPPKEAPTKVIYPRRSLPTLHPSTTPKLTGYVRTTPPGHNLTNTANYDSFTSYRSHPTRQYTHPIEGFHHILGNEDIRQVDSIPIGGRIPSIDGPYTTETMEYEEEEALKAELASRRCLFTDNTTSSTNAEDTSDGREYGSSKTSLDAPIGSLRDKWRLLPQFLSVRSLMRQHIDSYDHFVNVELRQIVQSPSACEIRSDYDPKFYLRYTDCWIGEPSIEEDSYSTTVQATPFQCRLRDCTYSAPIYVNVRYTRGRQIVVKKKVVIGRMPIMLRSSKCLLAGRNERELGAMKECPYDPGGYFIIKGVEKVILIQEQLSKNRVIIEEDAKTKCVSASITSSTRERKSKAYIFIKNGKLYLKHNTLAEDVPICVAMKAMGVESDLEFVQSVGSEPEVIDALALSLEEPVKLGIATQKQALRYIGNKMRAKSALNSGKGAASFGNYRKLSPEDEARDVFANVVLSHVPVVNFDFHAKTIYIGHIVRRLVMVQLGKSSLDDKDYYGNKRLELAGSLLSLLFEDLFKHFNSDLKKATDMVLSKPNRAQAFDVIKTIRPDSISYGMMSAISSGNWVLKRFRMDRAGVTQVLSRLSYISALGMMTRVNSQFEKTRKVSGPRSLQPSQWGMLCPADTPEGEACGLVKNLALLAHITTDEESEPIERLCRDLGVEDVSLLSGHEIHSRNAFLVLLNGIILGVHTRPHWLVKSLRSLRRKGQMGEFVSLYLHDGQKAVHIATDGGRVCRPLIIVNEKTSLPRLQQVHVEGLSLGTISIKDLLRQGVVEYVDVNEENNCLIAVTERELEVRRNAMKNDLKTGKTREWMAYTHLEIDPMTLLGVVAGLIPNPHHNQSPRNTYQSAMGKQAIGTVGINQYVRCDGLLYTMVYPHKPMVKTRSLDIINFDNIPAGQNACIAVMSYSGYDIEDAVVLNKASIDRGFGRCMVLKKTQASVRRYQNGTMDRTCGAPDPSAFPGGEQDPRYCRYRAVDKDGLCLVGELMENGTIIVNKESPADTATPVERLAQVSYKYSGMSYRSSAPSYVDRVMISSNENENFLIKVMLRQVRRPELGDKFASRHGQKGVCGLIVPQVDMPFNEMGFPPDLIMNPHGFPSRMTVGKLIELLVGKAGVFEGRQAYASAFGEEFGSTDTVQSAELGLIRNGLNYTGKDIFYSGVNGAPLDAYIFSGPVFYQKLKHMVLDKMHARSRGPRAVLTRQPTEGRSRDGGLRLGEMERDCLIAYGASNLIMERLMHSSDAFSASVCLTCGLLQYQNWCQYCRSGEKVTEMKLPYACKLLFQELQAMNVLPRLRLKDV</sequence>
<feature type="compositionally biased region" description="Polar residues" evidence="13">
    <location>
        <begin position="138"/>
        <end position="147"/>
    </location>
</feature>
<evidence type="ECO:0000259" key="20">
    <source>
        <dbReference type="Pfam" id="PF04567"/>
    </source>
</evidence>
<dbReference type="InterPro" id="IPR037033">
    <property type="entry name" value="DNA-dir_RNAP_su2_hyb_sf"/>
</dbReference>
<dbReference type="Pfam" id="PF04567">
    <property type="entry name" value="RNA_pol_Rpb2_5"/>
    <property type="match status" value="1"/>
</dbReference>
<dbReference type="FunFam" id="2.40.270.10:FF:000011">
    <property type="entry name" value="DNA-directed RNA polymerase subunit beta"/>
    <property type="match status" value="1"/>
</dbReference>
<feature type="region of interest" description="Disordered" evidence="13">
    <location>
        <begin position="138"/>
        <end position="161"/>
    </location>
</feature>
<comment type="similarity">
    <text evidence="2 11">Belongs to the RNA polymerase beta chain family.</text>
</comment>
<feature type="domain" description="RNA polymerase Rpb2" evidence="18">
    <location>
        <begin position="599"/>
        <end position="663"/>
    </location>
</feature>
<dbReference type="InterPro" id="IPR007646">
    <property type="entry name" value="RNA_pol_Rpb2_4"/>
</dbReference>
<keyword evidence="4 12" id="KW-0808">Transferase</keyword>
<dbReference type="Pfam" id="PF04563">
    <property type="entry name" value="RNA_pol_Rpb2_1"/>
    <property type="match status" value="1"/>
</dbReference>
<evidence type="ECO:0000313" key="21">
    <source>
        <dbReference type="EMBL" id="KAL3791062.1"/>
    </source>
</evidence>
<dbReference type="Proteomes" id="UP001530400">
    <property type="component" value="Unassembled WGS sequence"/>
</dbReference>
<evidence type="ECO:0000256" key="6">
    <source>
        <dbReference type="ARBA" id="ARBA00022723"/>
    </source>
</evidence>
<evidence type="ECO:0000256" key="12">
    <source>
        <dbReference type="RuleBase" id="RU363031"/>
    </source>
</evidence>